<keyword evidence="2" id="KW-1185">Reference proteome</keyword>
<reference evidence="1" key="1">
    <citation type="submission" date="2022-04" db="EMBL/GenBank/DDBJ databases">
        <title>Genome of the entomopathogenic fungus Entomophthora muscae.</title>
        <authorList>
            <person name="Elya C."/>
            <person name="Lovett B.R."/>
            <person name="Lee E."/>
            <person name="Macias A.M."/>
            <person name="Hajek A.E."/>
            <person name="De Bivort B.L."/>
            <person name="Kasson M.T."/>
            <person name="De Fine Licht H.H."/>
            <person name="Stajich J.E."/>
        </authorList>
    </citation>
    <scope>NUCLEOTIDE SEQUENCE</scope>
    <source>
        <strain evidence="1">Berkeley</strain>
    </source>
</reference>
<evidence type="ECO:0000313" key="2">
    <source>
        <dbReference type="Proteomes" id="UP001165960"/>
    </source>
</evidence>
<dbReference type="EMBL" id="QTSX02000721">
    <property type="protein sequence ID" value="KAJ9086392.1"/>
    <property type="molecule type" value="Genomic_DNA"/>
</dbReference>
<proteinExistence type="predicted"/>
<organism evidence="1 2">
    <name type="scientific">Entomophthora muscae</name>
    <dbReference type="NCBI Taxonomy" id="34485"/>
    <lineage>
        <taxon>Eukaryota</taxon>
        <taxon>Fungi</taxon>
        <taxon>Fungi incertae sedis</taxon>
        <taxon>Zoopagomycota</taxon>
        <taxon>Entomophthoromycotina</taxon>
        <taxon>Entomophthoromycetes</taxon>
        <taxon>Entomophthorales</taxon>
        <taxon>Entomophthoraceae</taxon>
        <taxon>Entomophthora</taxon>
    </lineage>
</organism>
<name>A0ACC2UHK6_9FUNG</name>
<accession>A0ACC2UHK6</accession>
<evidence type="ECO:0000313" key="1">
    <source>
        <dbReference type="EMBL" id="KAJ9086392.1"/>
    </source>
</evidence>
<comment type="caution">
    <text evidence="1">The sequence shown here is derived from an EMBL/GenBank/DDBJ whole genome shotgun (WGS) entry which is preliminary data.</text>
</comment>
<gene>
    <name evidence="1" type="ORF">DSO57_1004453</name>
</gene>
<dbReference type="Proteomes" id="UP001165960">
    <property type="component" value="Unassembled WGS sequence"/>
</dbReference>
<sequence>MIISAIKFVVFSLAPFLLLLWSTSPDFWAKISSSTRLVGGDPSSLLNFPNGLLLSGEAVVKSLTCDDLDLDVVDYILPSSEGERTSMPSLPILEKSNSVPLEVLEVSPPAPSCAPWLITGLMLMGLNSYFPQLSPVSSLWSPLRAAIPVLHWVACWWFASLGWEPNLVSLAPLSHRVPYFFSTKDTAEPKSDCEDWMSPFSKASLR</sequence>
<protein>
    <submittedName>
        <fullName evidence="1">Uncharacterized protein</fullName>
    </submittedName>
</protein>